<keyword evidence="2" id="KW-1185">Reference proteome</keyword>
<gene>
    <name evidence="1" type="ORF">OE104_06095</name>
</gene>
<evidence type="ECO:0000313" key="1">
    <source>
        <dbReference type="EMBL" id="WAA10882.1"/>
    </source>
</evidence>
<protein>
    <submittedName>
        <fullName evidence="1">Uncharacterized protein</fullName>
    </submittedName>
</protein>
<accession>A0A9E8LWS0</accession>
<evidence type="ECO:0000313" key="2">
    <source>
        <dbReference type="Proteomes" id="UP001164718"/>
    </source>
</evidence>
<proteinExistence type="predicted"/>
<reference evidence="1" key="1">
    <citation type="submission" date="2022-09" db="EMBL/GenBank/DDBJ databases">
        <title>Complete Genomes of Fervidibacillus albus and Fervidibacillus halotolerans isolated from tidal flat sediments.</title>
        <authorList>
            <person name="Kwon K.K."/>
            <person name="Yang S.-H."/>
            <person name="Park M.J."/>
            <person name="Oh H.-M."/>
        </authorList>
    </citation>
    <scope>NUCLEOTIDE SEQUENCE</scope>
    <source>
        <strain evidence="1">MEBiC13591</strain>
    </source>
</reference>
<name>A0A9E8LWS0_9BACI</name>
<dbReference type="AlphaFoldDB" id="A0A9E8LWS0"/>
<organism evidence="1 2">
    <name type="scientific">Fervidibacillus albus</name>
    <dbReference type="NCBI Taxonomy" id="2980026"/>
    <lineage>
        <taxon>Bacteria</taxon>
        <taxon>Bacillati</taxon>
        <taxon>Bacillota</taxon>
        <taxon>Bacilli</taxon>
        <taxon>Bacillales</taxon>
        <taxon>Bacillaceae</taxon>
        <taxon>Fervidibacillus</taxon>
    </lineage>
</organism>
<dbReference type="Proteomes" id="UP001164718">
    <property type="component" value="Chromosome"/>
</dbReference>
<dbReference type="KEGG" id="faf:OE104_06095"/>
<sequence>MEKKQFKIKGKQPFENEKKVRLKKSGNNRKEQDKITVEDMFQSYFRIMFTF</sequence>
<dbReference type="EMBL" id="CP106878">
    <property type="protein sequence ID" value="WAA10882.1"/>
    <property type="molecule type" value="Genomic_DNA"/>
</dbReference>
<dbReference type="RefSeq" id="WP_275418691.1">
    <property type="nucleotide sequence ID" value="NZ_CP106878.1"/>
</dbReference>